<dbReference type="GO" id="GO:0004803">
    <property type="term" value="F:transposase activity"/>
    <property type="evidence" value="ECO:0007669"/>
    <property type="project" value="InterPro"/>
</dbReference>
<dbReference type="InterPro" id="IPR047654">
    <property type="entry name" value="IS1634_transpos"/>
</dbReference>
<dbReference type="InterPro" id="IPR012337">
    <property type="entry name" value="RNaseH-like_sf"/>
</dbReference>
<proteinExistence type="predicted"/>
<dbReference type="Proteomes" id="UP000244161">
    <property type="component" value="Unassembled WGS sequence"/>
</dbReference>
<dbReference type="InterPro" id="IPR002559">
    <property type="entry name" value="Transposase_11"/>
</dbReference>
<sequence>MDIPIEIPSFPRYNYNVERRDLMSLVYVTNKNNGTTYVYESTNYWDKEKKQSRSKRVCIGKLDENGNLIPSKRLAMPPALPPAKQGPVPSSVTKRSYYGATYLFDKIGEQLGITADLKACFPESYKQILSIAYYLILEDRNTMLRFPKWDRTHSHPYGSCIPSQRSSDLFASVTEEAKNRFFNLQAKRRAENEYWAYDTTSISSYSETLKQVKYGINKDHDPLAQINLALLFGEESGLPFYYRKLAGNISDVKTVKHLLADLGNLGFSKVKLVMDRGFYSKENINALYQNHLKFLMATKVSLKYVQEELDKVRDSIRTRANYNASYQLHSHTIMIDWEYSQKRPYKGDVIDEKRRMYLHIYFSGEKALEHENRFNALLDQLEAELVSGNRKAEHEKQYAKYFEITTTPKRGTKVTPKQNAITQAEKDYGFFALISNEIKDPIAALNLYRNKDIVEKAFGNLKERLNLRRTAVSSESSLEGKLFVQFIALIYLSYIKKQMSEKELYKNYTMQELLDELDVIEAFENPGSALRVGEVTKKQENLYNTLGVMPPTTL</sequence>
<reference evidence="2 3" key="1">
    <citation type="submission" date="2018-04" db="EMBL/GenBank/DDBJ databases">
        <title>Genomic Encyclopedia of Archaeal and Bacterial Type Strains, Phase II (KMG-II): from individual species to whole genera.</title>
        <authorList>
            <person name="Goeker M."/>
        </authorList>
    </citation>
    <scope>NUCLEOTIDE SEQUENCE [LARGE SCALE GENOMIC DNA]</scope>
    <source>
        <strain evidence="2 3">DSM 18806</strain>
    </source>
</reference>
<name>A0A2T5I628_9LACT</name>
<evidence type="ECO:0000313" key="3">
    <source>
        <dbReference type="Proteomes" id="UP000244161"/>
    </source>
</evidence>
<dbReference type="EMBL" id="QAOM01000043">
    <property type="protein sequence ID" value="PTQ79289.1"/>
    <property type="molecule type" value="Genomic_DNA"/>
</dbReference>
<evidence type="ECO:0000313" key="2">
    <source>
        <dbReference type="EMBL" id="PTQ79289.1"/>
    </source>
</evidence>
<dbReference type="GO" id="GO:0006313">
    <property type="term" value="P:DNA transposition"/>
    <property type="evidence" value="ECO:0007669"/>
    <property type="project" value="InterPro"/>
</dbReference>
<keyword evidence="3" id="KW-1185">Reference proteome</keyword>
<accession>A0A2T5I628</accession>
<evidence type="ECO:0000259" key="1">
    <source>
        <dbReference type="Pfam" id="PF01609"/>
    </source>
</evidence>
<comment type="caution">
    <text evidence="2">The sequence shown here is derived from an EMBL/GenBank/DDBJ whole genome shotgun (WGS) entry which is preliminary data.</text>
</comment>
<organism evidence="2 3">
    <name type="scientific">Trichococcus patagoniensis</name>
    <dbReference type="NCBI Taxonomy" id="382641"/>
    <lineage>
        <taxon>Bacteria</taxon>
        <taxon>Bacillati</taxon>
        <taxon>Bacillota</taxon>
        <taxon>Bacilli</taxon>
        <taxon>Lactobacillales</taxon>
        <taxon>Carnobacteriaceae</taxon>
        <taxon>Trichococcus</taxon>
    </lineage>
</organism>
<dbReference type="Pfam" id="PF01609">
    <property type="entry name" value="DDE_Tnp_1"/>
    <property type="match status" value="1"/>
</dbReference>
<feature type="domain" description="Transposase IS4-like" evidence="1">
    <location>
        <begin position="200"/>
        <end position="489"/>
    </location>
</feature>
<dbReference type="PANTHER" id="PTHR34614:SF2">
    <property type="entry name" value="TRANSPOSASE IS4-LIKE DOMAIN-CONTAINING PROTEIN"/>
    <property type="match status" value="1"/>
</dbReference>
<protein>
    <submittedName>
        <fullName evidence="2">IS4 family transposase</fullName>
    </submittedName>
</protein>
<dbReference type="SUPFAM" id="SSF53098">
    <property type="entry name" value="Ribonuclease H-like"/>
    <property type="match status" value="1"/>
</dbReference>
<dbReference type="PANTHER" id="PTHR34614">
    <property type="match status" value="1"/>
</dbReference>
<dbReference type="GO" id="GO:0003677">
    <property type="term" value="F:DNA binding"/>
    <property type="evidence" value="ECO:0007669"/>
    <property type="project" value="InterPro"/>
</dbReference>
<dbReference type="NCBIfam" id="NF033559">
    <property type="entry name" value="transpos_IS1634"/>
    <property type="match status" value="1"/>
</dbReference>
<dbReference type="AlphaFoldDB" id="A0A2T5I628"/>
<gene>
    <name evidence="2" type="ORF">C8U37_1431</name>
</gene>